<keyword evidence="3" id="KW-1185">Reference proteome</keyword>
<feature type="non-terminal residue" evidence="2">
    <location>
        <position position="1"/>
    </location>
</feature>
<feature type="region of interest" description="Disordered" evidence="1">
    <location>
        <begin position="51"/>
        <end position="76"/>
    </location>
</feature>
<evidence type="ECO:0000313" key="2">
    <source>
        <dbReference type="EMBL" id="CAG8663556.1"/>
    </source>
</evidence>
<name>A0ABN7UU07_GIGMA</name>
<evidence type="ECO:0000256" key="1">
    <source>
        <dbReference type="SAM" id="MobiDB-lite"/>
    </source>
</evidence>
<reference evidence="2 3" key="1">
    <citation type="submission" date="2021-06" db="EMBL/GenBank/DDBJ databases">
        <authorList>
            <person name="Kallberg Y."/>
            <person name="Tangrot J."/>
            <person name="Rosling A."/>
        </authorList>
    </citation>
    <scope>NUCLEOTIDE SEQUENCE [LARGE SCALE GENOMIC DNA]</scope>
    <source>
        <strain evidence="2 3">120-4 pot B 10/14</strain>
    </source>
</reference>
<protein>
    <submittedName>
        <fullName evidence="2">39322_t:CDS:1</fullName>
    </submittedName>
</protein>
<gene>
    <name evidence="2" type="ORF">GMARGA_LOCUS10018</name>
</gene>
<accession>A0ABN7UU07</accession>
<organism evidence="2 3">
    <name type="scientific">Gigaspora margarita</name>
    <dbReference type="NCBI Taxonomy" id="4874"/>
    <lineage>
        <taxon>Eukaryota</taxon>
        <taxon>Fungi</taxon>
        <taxon>Fungi incertae sedis</taxon>
        <taxon>Mucoromycota</taxon>
        <taxon>Glomeromycotina</taxon>
        <taxon>Glomeromycetes</taxon>
        <taxon>Diversisporales</taxon>
        <taxon>Gigasporaceae</taxon>
        <taxon>Gigaspora</taxon>
    </lineage>
</organism>
<comment type="caution">
    <text evidence="2">The sequence shown here is derived from an EMBL/GenBank/DDBJ whole genome shotgun (WGS) entry which is preliminary data.</text>
</comment>
<sequence>SNEKAQIVIEFMAADMIIPELLIILKENPDIAYASKLINISDIVQEYEVPNNQNNKYDMSDQNKKRKNQPDICGMSSAPISFEIPVDLT</sequence>
<proteinExistence type="predicted"/>
<dbReference type="Proteomes" id="UP000789901">
    <property type="component" value="Unassembled WGS sequence"/>
</dbReference>
<evidence type="ECO:0000313" key="3">
    <source>
        <dbReference type="Proteomes" id="UP000789901"/>
    </source>
</evidence>
<dbReference type="EMBL" id="CAJVQB010005509">
    <property type="protein sequence ID" value="CAG8663556.1"/>
    <property type="molecule type" value="Genomic_DNA"/>
</dbReference>